<feature type="domain" description="Endonuclease/exonuclease/phosphatase" evidence="2">
    <location>
        <begin position="562"/>
        <end position="754"/>
    </location>
</feature>
<evidence type="ECO:0000259" key="3">
    <source>
        <dbReference type="Pfam" id="PF14111"/>
    </source>
</evidence>
<feature type="region of interest" description="Disordered" evidence="1">
    <location>
        <begin position="483"/>
        <end position="526"/>
    </location>
</feature>
<evidence type="ECO:0000313" key="6">
    <source>
        <dbReference type="Proteomes" id="UP000626092"/>
    </source>
</evidence>
<dbReference type="Pfam" id="PF03372">
    <property type="entry name" value="Exo_endo_phos"/>
    <property type="match status" value="1"/>
</dbReference>
<sequence>MADEVAVQMGRVQLDSEEEEEEIVLSEAVVSKVVSSCLFSLVGRLLTSKKFNKIAFKDCLRKAWGMTANLRIVEVGDNLFHFRFAEEEGMRRVLAGGPWNFDDHIVLLKQWQEGMVESDVTFESFNVWIQLHGLPFEYIGQEVGRVIGSKIGELLEVDDRLEGGEQGRFIRVRVRLKVNTPLKRGGNIVCGGGRKVWVDYKYERIPAFCFYCGRVDHEENVCQIKDNDGQEGRLREGRYGEWMKAASAFRRRREQAMEYDRNRNRGSGGVSHRTTVIASGGARPSDGYGKSGERGILTENKGGDWRDNQLVELGDNSVISLNGKSHRVGDLFPSESDVNKGNSYDLINHGKENQGMQSSIDNGPGRELAGLRVLNPISTGLGKRRTTFLSSFFSDNGDQNGEYGKVNLGLPEGVNKKTMGLETGVQIEEGIMTQTKDGPVGDFSGLEGVTLMDIPIRSSINIGTSGGTSQLIFSSKAEEVGKTRSGKAKSLTGNATSGGGRGRGQKKGIEKSTLVLGKRKTKPSSREIERLGDVNEADDGVGNPLTVHTLKGLCKLHSPGGVFLAETKNRRYKVEQVCRELGFSNFFVVDPEGIGGGLCFMWKRGITVRVIGSSNYWVDMEVRFEDGKLWRYTGIYASTDMRQRRLIWEEVSNLGIQGDVPWVIMGDFNAIVSNEEKHGGNEKEDWELRDFQQFIRLNQLIDVGYVGYPFTWNNKRVGGDNIRIRLDRALASSKWRTDYPDVILRHLKARGSDHCPIILSKSAAEGFPKPRFIFDSRWVKERQCGEILRRCWDQEIRGSRWFSIQRRLKICRQKLRAWRSRTQLNSRHTIRDLELQLDELEEETVFDGVSYKEKEGRLKTAVREEEKYWRTKSRVKWLKLGDQNTAFFHARTAQRRVQNRIHGLEDEHGNWKEGNSEIQGIILRYFSDIFSSSDPAGFDSVLNCVGKRVTDAMNRRLIRPLRAEEVKEAVFQMDPTKSPGPDGFTASFFQNYWDVLARDIIDAVRSFMRDATLGNYLGLPADIGRSKREVFAFVKDKMLTRIDDWSGIILNQAGREVKLKSVAMALPTYVMSCVKIPESLCSKMSAILASFWWGESAGKRKMHWMTWDKLCEKKSGGGLGFRDLSCFNLALLAKQGKLPYEAINTKISFPSAIQQV</sequence>
<name>A0A834LLH3_RHOSS</name>
<dbReference type="GO" id="GO:0003824">
    <property type="term" value="F:catalytic activity"/>
    <property type="evidence" value="ECO:0007669"/>
    <property type="project" value="InterPro"/>
</dbReference>
<dbReference type="PANTHER" id="PTHR31286:SF167">
    <property type="entry name" value="OS09G0268800 PROTEIN"/>
    <property type="match status" value="1"/>
</dbReference>
<dbReference type="SUPFAM" id="SSF56219">
    <property type="entry name" value="DNase I-like"/>
    <property type="match status" value="1"/>
</dbReference>
<dbReference type="InterPro" id="IPR040256">
    <property type="entry name" value="At4g02000-like"/>
</dbReference>
<dbReference type="AlphaFoldDB" id="A0A834LLH3"/>
<dbReference type="Pfam" id="PF14111">
    <property type="entry name" value="DUF4283"/>
    <property type="match status" value="1"/>
</dbReference>
<dbReference type="PANTHER" id="PTHR31286">
    <property type="entry name" value="GLYCINE-RICH CELL WALL STRUCTURAL PROTEIN 1.8-LIKE"/>
    <property type="match status" value="1"/>
</dbReference>
<dbReference type="InterPro" id="IPR025558">
    <property type="entry name" value="DUF4283"/>
</dbReference>
<dbReference type="Gene3D" id="3.60.10.10">
    <property type="entry name" value="Endonuclease/exonuclease/phosphatase"/>
    <property type="match status" value="1"/>
</dbReference>
<dbReference type="EMBL" id="WJXA01000006">
    <property type="protein sequence ID" value="KAF7141361.1"/>
    <property type="molecule type" value="Genomic_DNA"/>
</dbReference>
<organism evidence="5 6">
    <name type="scientific">Rhododendron simsii</name>
    <name type="common">Sims's rhododendron</name>
    <dbReference type="NCBI Taxonomy" id="118357"/>
    <lineage>
        <taxon>Eukaryota</taxon>
        <taxon>Viridiplantae</taxon>
        <taxon>Streptophyta</taxon>
        <taxon>Embryophyta</taxon>
        <taxon>Tracheophyta</taxon>
        <taxon>Spermatophyta</taxon>
        <taxon>Magnoliopsida</taxon>
        <taxon>eudicotyledons</taxon>
        <taxon>Gunneridae</taxon>
        <taxon>Pentapetalae</taxon>
        <taxon>asterids</taxon>
        <taxon>Ericales</taxon>
        <taxon>Ericaceae</taxon>
        <taxon>Ericoideae</taxon>
        <taxon>Rhodoreae</taxon>
        <taxon>Rhododendron</taxon>
    </lineage>
</organism>
<comment type="caution">
    <text evidence="5">The sequence shown here is derived from an EMBL/GenBank/DDBJ whole genome shotgun (WGS) entry which is preliminary data.</text>
</comment>
<dbReference type="Proteomes" id="UP000626092">
    <property type="component" value="Unassembled WGS sequence"/>
</dbReference>
<reference evidence="5" key="1">
    <citation type="submission" date="2019-11" db="EMBL/GenBank/DDBJ databases">
        <authorList>
            <person name="Liu Y."/>
            <person name="Hou J."/>
            <person name="Li T.-Q."/>
            <person name="Guan C.-H."/>
            <person name="Wu X."/>
            <person name="Wu H.-Z."/>
            <person name="Ling F."/>
            <person name="Zhang R."/>
            <person name="Shi X.-G."/>
            <person name="Ren J.-P."/>
            <person name="Chen E.-F."/>
            <person name="Sun J.-M."/>
        </authorList>
    </citation>
    <scope>NUCLEOTIDE SEQUENCE</scope>
    <source>
        <strain evidence="5">Adult_tree_wgs_1</strain>
        <tissue evidence="5">Leaves</tissue>
    </source>
</reference>
<evidence type="ECO:0000259" key="4">
    <source>
        <dbReference type="Pfam" id="PF14392"/>
    </source>
</evidence>
<dbReference type="Pfam" id="PF14392">
    <property type="entry name" value="zf-CCHC_4"/>
    <property type="match status" value="1"/>
</dbReference>
<dbReference type="OrthoDB" id="1432405at2759"/>
<dbReference type="InterPro" id="IPR036691">
    <property type="entry name" value="Endo/exonu/phosph_ase_sf"/>
</dbReference>
<proteinExistence type="predicted"/>
<evidence type="ECO:0000313" key="5">
    <source>
        <dbReference type="EMBL" id="KAF7141361.1"/>
    </source>
</evidence>
<protein>
    <recommendedName>
        <fullName evidence="7">DUF4283 domain-containing protein</fullName>
    </recommendedName>
</protein>
<dbReference type="InterPro" id="IPR025836">
    <property type="entry name" value="Zn_knuckle_CX2CX4HX4C"/>
</dbReference>
<evidence type="ECO:0000256" key="1">
    <source>
        <dbReference type="SAM" id="MobiDB-lite"/>
    </source>
</evidence>
<accession>A0A834LLH3</accession>
<evidence type="ECO:0000259" key="2">
    <source>
        <dbReference type="Pfam" id="PF03372"/>
    </source>
</evidence>
<gene>
    <name evidence="5" type="ORF">RHSIM_Rhsim06G0043400</name>
</gene>
<feature type="domain" description="DUF4283" evidence="3">
    <location>
        <begin position="39"/>
        <end position="114"/>
    </location>
</feature>
<dbReference type="InterPro" id="IPR005135">
    <property type="entry name" value="Endo/exonuclease/phosphatase"/>
</dbReference>
<keyword evidence="6" id="KW-1185">Reference proteome</keyword>
<feature type="region of interest" description="Disordered" evidence="1">
    <location>
        <begin position="260"/>
        <end position="291"/>
    </location>
</feature>
<evidence type="ECO:0008006" key="7">
    <source>
        <dbReference type="Google" id="ProtNLM"/>
    </source>
</evidence>
<feature type="domain" description="Zinc knuckle CX2CX4HX4C" evidence="4">
    <location>
        <begin position="178"/>
        <end position="223"/>
    </location>
</feature>